<proteinExistence type="inferred from homology"/>
<dbReference type="PANTHER" id="PTHR35174">
    <property type="entry name" value="BLL7171 PROTEIN-RELATED"/>
    <property type="match status" value="1"/>
</dbReference>
<dbReference type="EMBL" id="BRXS01000003">
    <property type="protein sequence ID" value="GLC25699.1"/>
    <property type="molecule type" value="Genomic_DNA"/>
</dbReference>
<dbReference type="Gene3D" id="3.30.70.1060">
    <property type="entry name" value="Dimeric alpha+beta barrel"/>
    <property type="match status" value="1"/>
</dbReference>
<sequence>MPQFVLLIYTDRALLDALPDGEADAMMRDCLAHADDMRRDGRLLDTQMLADPTTAKAVRIRNGRLTALDGPYAETKEVLGGFNLIEAADMEEALRIAAEFPWARTGCVEVRAVADVGAVRERVGAPAAPAAP</sequence>
<organism evidence="3 4">
    <name type="scientific">Roseisolibacter agri</name>
    <dbReference type="NCBI Taxonomy" id="2014610"/>
    <lineage>
        <taxon>Bacteria</taxon>
        <taxon>Pseudomonadati</taxon>
        <taxon>Gemmatimonadota</taxon>
        <taxon>Gemmatimonadia</taxon>
        <taxon>Gemmatimonadales</taxon>
        <taxon>Gemmatimonadaceae</taxon>
        <taxon>Roseisolibacter</taxon>
    </lineage>
</organism>
<gene>
    <name evidence="3" type="ORF">rosag_22120</name>
</gene>
<evidence type="ECO:0000313" key="4">
    <source>
        <dbReference type="Proteomes" id="UP001161325"/>
    </source>
</evidence>
<feature type="domain" description="YCII-related" evidence="2">
    <location>
        <begin position="4"/>
        <end position="115"/>
    </location>
</feature>
<dbReference type="SUPFAM" id="SSF54909">
    <property type="entry name" value="Dimeric alpha+beta barrel"/>
    <property type="match status" value="1"/>
</dbReference>
<keyword evidence="4" id="KW-1185">Reference proteome</keyword>
<evidence type="ECO:0000256" key="1">
    <source>
        <dbReference type="ARBA" id="ARBA00007689"/>
    </source>
</evidence>
<dbReference type="Pfam" id="PF03795">
    <property type="entry name" value="YCII"/>
    <property type="match status" value="1"/>
</dbReference>
<comment type="caution">
    <text evidence="3">The sequence shown here is derived from an EMBL/GenBank/DDBJ whole genome shotgun (WGS) entry which is preliminary data.</text>
</comment>
<dbReference type="Proteomes" id="UP001161325">
    <property type="component" value="Unassembled WGS sequence"/>
</dbReference>
<dbReference type="InterPro" id="IPR005545">
    <property type="entry name" value="YCII"/>
</dbReference>
<evidence type="ECO:0000313" key="3">
    <source>
        <dbReference type="EMBL" id="GLC25699.1"/>
    </source>
</evidence>
<dbReference type="RefSeq" id="WP_284350160.1">
    <property type="nucleotide sequence ID" value="NZ_BRXS01000003.1"/>
</dbReference>
<reference evidence="3" key="1">
    <citation type="submission" date="2022-08" db="EMBL/GenBank/DDBJ databases">
        <title>Draft genome sequencing of Roseisolibacter agri AW1220.</title>
        <authorList>
            <person name="Tobiishi Y."/>
            <person name="Tonouchi A."/>
        </authorList>
    </citation>
    <scope>NUCLEOTIDE SEQUENCE</scope>
    <source>
        <strain evidence="3">AW1220</strain>
    </source>
</reference>
<dbReference type="InterPro" id="IPR011008">
    <property type="entry name" value="Dimeric_a/b-barrel"/>
</dbReference>
<protein>
    <recommendedName>
        <fullName evidence="2">YCII-related domain-containing protein</fullName>
    </recommendedName>
</protein>
<dbReference type="AlphaFoldDB" id="A0AA37Q334"/>
<comment type="similarity">
    <text evidence="1">Belongs to the YciI family.</text>
</comment>
<evidence type="ECO:0000259" key="2">
    <source>
        <dbReference type="Pfam" id="PF03795"/>
    </source>
</evidence>
<accession>A0AA37Q334</accession>
<name>A0AA37Q334_9BACT</name>
<dbReference type="PANTHER" id="PTHR35174:SF3">
    <property type="entry name" value="BLL7171 PROTEIN"/>
    <property type="match status" value="1"/>
</dbReference>